<name>W4G1G3_APHAT</name>
<dbReference type="InterPro" id="IPR018497">
    <property type="entry name" value="Peptidase_M13_C"/>
</dbReference>
<dbReference type="PRINTS" id="PR00786">
    <property type="entry name" value="NEPRILYSIN"/>
</dbReference>
<dbReference type="EMBL" id="KI913150">
    <property type="protein sequence ID" value="ETV73106.1"/>
    <property type="molecule type" value="Genomic_DNA"/>
</dbReference>
<organism evidence="3">
    <name type="scientific">Aphanomyces astaci</name>
    <name type="common">Crayfish plague agent</name>
    <dbReference type="NCBI Taxonomy" id="112090"/>
    <lineage>
        <taxon>Eukaryota</taxon>
        <taxon>Sar</taxon>
        <taxon>Stramenopiles</taxon>
        <taxon>Oomycota</taxon>
        <taxon>Saprolegniomycetes</taxon>
        <taxon>Saprolegniales</taxon>
        <taxon>Verrucalvaceae</taxon>
        <taxon>Aphanomyces</taxon>
    </lineage>
</organism>
<dbReference type="PANTHER" id="PTHR11733:SF167">
    <property type="entry name" value="FI17812P1-RELATED"/>
    <property type="match status" value="1"/>
</dbReference>
<dbReference type="VEuPathDB" id="FungiDB:H257_11930"/>
<dbReference type="Pfam" id="PF01431">
    <property type="entry name" value="Peptidase_M13"/>
    <property type="match status" value="1"/>
</dbReference>
<proteinExistence type="inferred from homology"/>
<dbReference type="GO" id="GO:0004222">
    <property type="term" value="F:metalloendopeptidase activity"/>
    <property type="evidence" value="ECO:0007669"/>
    <property type="project" value="InterPro"/>
</dbReference>
<dbReference type="PANTHER" id="PTHR11733">
    <property type="entry name" value="ZINC METALLOPROTEASE FAMILY M13 NEPRILYSIN-RELATED"/>
    <property type="match status" value="1"/>
</dbReference>
<dbReference type="Gene3D" id="3.40.390.10">
    <property type="entry name" value="Collagenase (Catalytic Domain)"/>
    <property type="match status" value="1"/>
</dbReference>
<dbReference type="GO" id="GO:0016485">
    <property type="term" value="P:protein processing"/>
    <property type="evidence" value="ECO:0007669"/>
    <property type="project" value="TreeGrafter"/>
</dbReference>
<accession>W4G1G3</accession>
<dbReference type="SUPFAM" id="SSF55486">
    <property type="entry name" value="Metalloproteases ('zincins'), catalytic domain"/>
    <property type="match status" value="1"/>
</dbReference>
<dbReference type="InterPro" id="IPR024079">
    <property type="entry name" value="MetalloPept_cat_dom_sf"/>
</dbReference>
<dbReference type="PROSITE" id="PS51885">
    <property type="entry name" value="NEPRILYSIN"/>
    <property type="match status" value="1"/>
</dbReference>
<comment type="similarity">
    <text evidence="1">Belongs to the peptidase M13 family.</text>
</comment>
<protein>
    <recommendedName>
        <fullName evidence="2">Peptidase M13 C-terminal domain-containing protein</fullName>
    </recommendedName>
</protein>
<gene>
    <name evidence="3" type="ORF">H257_11930</name>
</gene>
<evidence type="ECO:0000259" key="2">
    <source>
        <dbReference type="Pfam" id="PF01431"/>
    </source>
</evidence>
<dbReference type="RefSeq" id="XP_009837311.1">
    <property type="nucleotide sequence ID" value="XM_009839009.1"/>
</dbReference>
<feature type="domain" description="Peptidase M13 C-terminal" evidence="2">
    <location>
        <begin position="2"/>
        <end position="190"/>
    </location>
</feature>
<dbReference type="GeneID" id="20813926"/>
<dbReference type="GO" id="GO:0005886">
    <property type="term" value="C:plasma membrane"/>
    <property type="evidence" value="ECO:0007669"/>
    <property type="project" value="TreeGrafter"/>
</dbReference>
<sequence>MCILQKPFFDAQFDAAQNFGGIGAVIGHEITHGFDNKGRKYDGDGNLKEWWSYATSTAFNTKSQCIIDQYANFVVKSEVNDAVLGNISAVISLDENIAENGGLKTSFRAYHEYLKKFPSQYTEEAGDKLFYLSYAQSWCSKSTDASLKMTMRGKHPPKRFRVTGALQNDAEFARVFQCPTDSYLNPSNKCLLWE</sequence>
<dbReference type="OrthoDB" id="78478at2759"/>
<dbReference type="AlphaFoldDB" id="W4G1G3"/>
<dbReference type="CDD" id="cd08662">
    <property type="entry name" value="M13"/>
    <property type="match status" value="1"/>
</dbReference>
<reference evidence="3" key="1">
    <citation type="submission" date="2013-12" db="EMBL/GenBank/DDBJ databases">
        <title>The Genome Sequence of Aphanomyces astaci APO3.</title>
        <authorList>
            <consortium name="The Broad Institute Genomics Platform"/>
            <person name="Russ C."/>
            <person name="Tyler B."/>
            <person name="van West P."/>
            <person name="Dieguez-Uribeondo J."/>
            <person name="Young S.K."/>
            <person name="Zeng Q."/>
            <person name="Gargeya S."/>
            <person name="Fitzgerald M."/>
            <person name="Abouelleil A."/>
            <person name="Alvarado L."/>
            <person name="Chapman S.B."/>
            <person name="Gainer-Dewar J."/>
            <person name="Goldberg J."/>
            <person name="Griggs A."/>
            <person name="Gujja S."/>
            <person name="Hansen M."/>
            <person name="Howarth C."/>
            <person name="Imamovic A."/>
            <person name="Ireland A."/>
            <person name="Larimer J."/>
            <person name="McCowan C."/>
            <person name="Murphy C."/>
            <person name="Pearson M."/>
            <person name="Poon T.W."/>
            <person name="Priest M."/>
            <person name="Roberts A."/>
            <person name="Saif S."/>
            <person name="Shea T."/>
            <person name="Sykes S."/>
            <person name="Wortman J."/>
            <person name="Nusbaum C."/>
            <person name="Birren B."/>
        </authorList>
    </citation>
    <scope>NUCLEOTIDE SEQUENCE [LARGE SCALE GENOMIC DNA]</scope>
    <source>
        <strain evidence="3">APO3</strain>
    </source>
</reference>
<evidence type="ECO:0000313" key="3">
    <source>
        <dbReference type="EMBL" id="ETV73106.1"/>
    </source>
</evidence>
<evidence type="ECO:0000256" key="1">
    <source>
        <dbReference type="ARBA" id="ARBA00007357"/>
    </source>
</evidence>
<dbReference type="InterPro" id="IPR000718">
    <property type="entry name" value="Peptidase_M13"/>
</dbReference>